<proteinExistence type="predicted"/>
<sequence length="211" mass="23528">MAEHGGEDSECVREFVGLAKVLLVIVSQSIQIRPLTWDAISELNRGAHIVDILIVTEQNPPGDPNSIIMRNLEKARHYAIQLAYDYMFIVENDVVVPQHTLMSLMNPGDVVGDVTVGLYPERPSKVATDEFLVCMSWNDNKNAREQIERGAPFYLTGRGGFGCVLVSRHVFSKVKFPVGDMSWYDILHAEGFKVLCNPGVICFHIDHTAEG</sequence>
<gene>
    <name evidence="1" type="ORF">S06H3_57142</name>
</gene>
<accession>X1PMR2</accession>
<evidence type="ECO:0000313" key="1">
    <source>
        <dbReference type="EMBL" id="GAI57542.1"/>
    </source>
</evidence>
<evidence type="ECO:0008006" key="2">
    <source>
        <dbReference type="Google" id="ProtNLM"/>
    </source>
</evidence>
<name>X1PMR2_9ZZZZ</name>
<reference evidence="1" key="1">
    <citation type="journal article" date="2014" name="Front. Microbiol.">
        <title>High frequency of phylogenetically diverse reductive dehalogenase-homologous genes in deep subseafloor sedimentary metagenomes.</title>
        <authorList>
            <person name="Kawai M."/>
            <person name="Futagami T."/>
            <person name="Toyoda A."/>
            <person name="Takaki Y."/>
            <person name="Nishi S."/>
            <person name="Hori S."/>
            <person name="Arai W."/>
            <person name="Tsubouchi T."/>
            <person name="Morono Y."/>
            <person name="Uchiyama I."/>
            <person name="Ito T."/>
            <person name="Fujiyama A."/>
            <person name="Inagaki F."/>
            <person name="Takami H."/>
        </authorList>
    </citation>
    <scope>NUCLEOTIDE SEQUENCE</scope>
    <source>
        <strain evidence="1">Expedition CK06-06</strain>
    </source>
</reference>
<comment type="caution">
    <text evidence="1">The sequence shown here is derived from an EMBL/GenBank/DDBJ whole genome shotgun (WGS) entry which is preliminary data.</text>
</comment>
<dbReference type="AlphaFoldDB" id="X1PMR2"/>
<protein>
    <recommendedName>
        <fullName evidence="2">Glycosyltransferase 2-like domain-containing protein</fullName>
    </recommendedName>
</protein>
<organism evidence="1">
    <name type="scientific">marine sediment metagenome</name>
    <dbReference type="NCBI Taxonomy" id="412755"/>
    <lineage>
        <taxon>unclassified sequences</taxon>
        <taxon>metagenomes</taxon>
        <taxon>ecological metagenomes</taxon>
    </lineage>
</organism>
<dbReference type="InterPro" id="IPR029044">
    <property type="entry name" value="Nucleotide-diphossugar_trans"/>
</dbReference>
<dbReference type="EMBL" id="BARV01036847">
    <property type="protein sequence ID" value="GAI57542.1"/>
    <property type="molecule type" value="Genomic_DNA"/>
</dbReference>
<dbReference type="SUPFAM" id="SSF53448">
    <property type="entry name" value="Nucleotide-diphospho-sugar transferases"/>
    <property type="match status" value="1"/>
</dbReference>